<reference evidence="1" key="1">
    <citation type="submission" date="2017-04" db="EMBL/GenBank/DDBJ databases">
        <authorList>
            <person name="Varghese N."/>
            <person name="Submissions S."/>
        </authorList>
    </citation>
    <scope>NUCLEOTIDE SEQUENCE</scope>
    <source>
        <strain evidence="1">WTE2008</strain>
    </source>
</reference>
<protein>
    <submittedName>
        <fullName evidence="1">HNH endonuclease</fullName>
    </submittedName>
</protein>
<name>A0AC61PL27_9FIRM</name>
<accession>A0AC61PL27</accession>
<dbReference type="EMBL" id="FWXZ01000002">
    <property type="protein sequence ID" value="SMC58504.1"/>
    <property type="molecule type" value="Genomic_DNA"/>
</dbReference>
<evidence type="ECO:0000313" key="2">
    <source>
        <dbReference type="Proteomes" id="UP000192328"/>
    </source>
</evidence>
<sequence>MYLPPSEHLAVDTLSGIFSDMSESYKIFWFNSILQGIASGHVRQTFDEIINRMVVDAWYMVTEYHLNLGPSDGLEKLVHTVQAETGLPSNAKEQDILASLGENTNKEISNLKKRLILFVPYRLQVPFMKDIRGKMLENHAVLRERINSDESMIYSFGDGKGLSNTIEVSTDWMDYLYTNNAIVSGWVELCMIKYLQRRNPSVPGLADKIRPPEVRKLKKAKDFWNAVVDYTPVENIYIPGQMMSTADLSLDHFVPWSFVAHDELWNLVPTTKAINSSKSNDLPNWEVFFPKLVETEYKAYQTIWEADKIHELFDRCAKEHVNSNEAMTGLYRPGITKDEYVVHLVNLLWPTYQAAKNQGFMEWHLGT</sequence>
<keyword evidence="1" id="KW-0255">Endonuclease</keyword>
<keyword evidence="2" id="KW-1185">Reference proteome</keyword>
<dbReference type="Proteomes" id="UP000192328">
    <property type="component" value="Unassembled WGS sequence"/>
</dbReference>
<evidence type="ECO:0000313" key="1">
    <source>
        <dbReference type="EMBL" id="SMC58504.1"/>
    </source>
</evidence>
<comment type="caution">
    <text evidence="1">The sequence shown here is derived from an EMBL/GenBank/DDBJ whole genome shotgun (WGS) entry which is preliminary data.</text>
</comment>
<keyword evidence="1" id="KW-0378">Hydrolase</keyword>
<keyword evidence="1" id="KW-0540">Nuclease</keyword>
<organism evidence="1 2">
    <name type="scientific">Aristaeella lactis</name>
    <dbReference type="NCBI Taxonomy" id="3046383"/>
    <lineage>
        <taxon>Bacteria</taxon>
        <taxon>Bacillati</taxon>
        <taxon>Bacillota</taxon>
        <taxon>Clostridia</taxon>
        <taxon>Eubacteriales</taxon>
        <taxon>Aristaeellaceae</taxon>
        <taxon>Aristaeella</taxon>
    </lineage>
</organism>
<gene>
    <name evidence="1" type="ORF">SAMN06297397_1562</name>
</gene>
<proteinExistence type="predicted"/>